<dbReference type="PANTHER" id="PTHR14614:SF159">
    <property type="entry name" value="METHYLTRANSFERASE"/>
    <property type="match status" value="1"/>
</dbReference>
<dbReference type="InParanoid" id="A0A2P6N014"/>
<sequence length="489" mass="54914">MLSGREKVGDTSINWSEQAFGKGKHRRKTWGFGKYDKREKEHEKEIHIREQSIMEGGLGCAVWDAAVIMSRWDLLFHFIVLIFQLDLGEQRTVRGPVELGSGCGLPGIMAASFAKEAVLTDYLDPILENLTYNVSMNDIDEDDETVHRLNPVRVLHLDWEQIDNDPTRGEPLEAADILMGSELTYSDLSVDALIKVIKKYMKPDGVFYEVLSDDRDGVGLFIEKIKSEGFQINIHPVPGHMLGNYKTKQREETYKFYTFHNSTVCSSMVAYITQESSNLTVRFDLSEAACNSTYTCTTNSSIADATTCLNHGHCSLNDFLSPLGGCVIARTIVTLDSVFSNSFPLPYCNSRDLISIPQACINPELSESQCDSVGGNWVEPIYNEAACTAEYACYQTHWVHQSQILEIISSPLEAASLAYEVHLPSLEDIQRFYKVLLPVIRDVSVPYSPEWRDLIKTGLLSTFIDEEGEVQFFPRALIDLNAANMSVLQ</sequence>
<evidence type="ECO:0000313" key="2">
    <source>
        <dbReference type="Proteomes" id="UP000241769"/>
    </source>
</evidence>
<dbReference type="STRING" id="1890364.A0A2P6N014"/>
<organism evidence="1 2">
    <name type="scientific">Planoprotostelium fungivorum</name>
    <dbReference type="NCBI Taxonomy" id="1890364"/>
    <lineage>
        <taxon>Eukaryota</taxon>
        <taxon>Amoebozoa</taxon>
        <taxon>Evosea</taxon>
        <taxon>Variosea</taxon>
        <taxon>Cavosteliida</taxon>
        <taxon>Cavosteliaceae</taxon>
        <taxon>Planoprotostelium</taxon>
    </lineage>
</organism>
<keyword evidence="2" id="KW-1185">Reference proteome</keyword>
<dbReference type="Proteomes" id="UP000241769">
    <property type="component" value="Unassembled WGS sequence"/>
</dbReference>
<reference evidence="1 2" key="1">
    <citation type="journal article" date="2018" name="Genome Biol. Evol.">
        <title>Multiple Roots of Fruiting Body Formation in Amoebozoa.</title>
        <authorList>
            <person name="Hillmann F."/>
            <person name="Forbes G."/>
            <person name="Novohradska S."/>
            <person name="Ferling I."/>
            <person name="Riege K."/>
            <person name="Groth M."/>
            <person name="Westermann M."/>
            <person name="Marz M."/>
            <person name="Spaller T."/>
            <person name="Winckler T."/>
            <person name="Schaap P."/>
            <person name="Glockner G."/>
        </authorList>
    </citation>
    <scope>NUCLEOTIDE SEQUENCE [LARGE SCALE GENOMIC DNA]</scope>
    <source>
        <strain evidence="1 2">Jena</strain>
    </source>
</reference>
<dbReference type="EMBL" id="MDYQ01000269">
    <property type="protein sequence ID" value="PRP77298.1"/>
    <property type="molecule type" value="Genomic_DNA"/>
</dbReference>
<proteinExistence type="predicted"/>
<dbReference type="OrthoDB" id="407325at2759"/>
<name>A0A2P6N014_9EUKA</name>
<evidence type="ECO:0000313" key="1">
    <source>
        <dbReference type="EMBL" id="PRP77298.1"/>
    </source>
</evidence>
<dbReference type="SUPFAM" id="SSF53335">
    <property type="entry name" value="S-adenosyl-L-methionine-dependent methyltransferases"/>
    <property type="match status" value="1"/>
</dbReference>
<dbReference type="PANTHER" id="PTHR14614">
    <property type="entry name" value="HEPATOCELLULAR CARCINOMA-ASSOCIATED ANTIGEN"/>
    <property type="match status" value="1"/>
</dbReference>
<dbReference type="AlphaFoldDB" id="A0A2P6N014"/>
<gene>
    <name evidence="1" type="ORF">PROFUN_05543</name>
</gene>
<comment type="caution">
    <text evidence="1">The sequence shown here is derived from an EMBL/GenBank/DDBJ whole genome shotgun (WGS) entry which is preliminary data.</text>
</comment>
<dbReference type="InterPro" id="IPR029063">
    <property type="entry name" value="SAM-dependent_MTases_sf"/>
</dbReference>
<accession>A0A2P6N014</accession>
<dbReference type="InterPro" id="IPR019410">
    <property type="entry name" value="Methyltransf_16"/>
</dbReference>
<dbReference type="Pfam" id="PF10294">
    <property type="entry name" value="Methyltransf_16"/>
    <property type="match status" value="1"/>
</dbReference>
<protein>
    <submittedName>
        <fullName evidence="1">Uncharacterized protein</fullName>
    </submittedName>
</protein>
<dbReference type="CDD" id="cd02440">
    <property type="entry name" value="AdoMet_MTases"/>
    <property type="match status" value="1"/>
</dbReference>
<dbReference type="Gene3D" id="3.40.50.150">
    <property type="entry name" value="Vaccinia Virus protein VP39"/>
    <property type="match status" value="1"/>
</dbReference>